<feature type="region of interest" description="Disordered" evidence="1">
    <location>
        <begin position="1"/>
        <end position="85"/>
    </location>
</feature>
<reference evidence="2" key="1">
    <citation type="submission" date="2001-08" db="EMBL/GenBank/DDBJ databases">
        <title>Genomic Sequence For Oryza sativa Clone 10P20, Lemont Strain, Complete Sequence.</title>
        <authorList>
            <person name="Huang E.N."/>
            <person name="de la Bastide M."/>
            <person name="Vil D.M."/>
            <person name="Preston R.R."/>
            <person name="Spiegel L.A."/>
            <person name="See L.H."/>
            <person name="Shah R."/>
            <person name="Matero A."/>
            <person name="O'Shaughnessy A."/>
            <person name="Rodriguez M."/>
            <person name="Shekher M."/>
            <person name="Swaby I."/>
            <person name="Schutz K."/>
            <person name="Habermann K."/>
            <person name="Parnell L.D."/>
            <person name="Nascimento L.U."/>
            <person name="Dedhia N.N."/>
            <person name="McCombie W.R."/>
        </authorList>
    </citation>
    <scope>NUCLEOTIDE SEQUENCE</scope>
</reference>
<accession>Q94I76</accession>
<evidence type="ECO:0000313" key="2">
    <source>
        <dbReference type="EMBL" id="AAK53840.1"/>
    </source>
</evidence>
<dbReference type="EMBL" id="AC011806">
    <property type="protein sequence ID" value="AAK53840.1"/>
    <property type="molecule type" value="Genomic_DNA"/>
</dbReference>
<feature type="compositionally biased region" description="Basic and acidic residues" evidence="1">
    <location>
        <begin position="71"/>
        <end position="81"/>
    </location>
</feature>
<sequence>MDRRPSAGTAGLTAGGGPALAAGENGLQPWERDGGRERRPTRGSLAGAVDPFRLASKARRRGSGAATAQDVEERSRSRMRESGGGGGWIEKWRKSMFVMLQDLGRRGIECRRRRRRAVDGSRRVGGCWSSDAGRRARATAAVAGGRAGAGVATMAGWRGPNNSPWPPAAAPLQPPVWTSTSVLFDAAAAPGPGVPIAAVGRPPRPSVPLGFTCRGGAISKVEEEATRLEKQRLDTMLRCLDPLLATTE</sequence>
<proteinExistence type="predicted"/>
<organism evidence="2">
    <name type="scientific">Oryza sativa</name>
    <name type="common">Rice</name>
    <dbReference type="NCBI Taxonomy" id="4530"/>
    <lineage>
        <taxon>Eukaryota</taxon>
        <taxon>Viridiplantae</taxon>
        <taxon>Streptophyta</taxon>
        <taxon>Embryophyta</taxon>
        <taxon>Tracheophyta</taxon>
        <taxon>Spermatophyta</taxon>
        <taxon>Magnoliopsida</taxon>
        <taxon>Liliopsida</taxon>
        <taxon>Poales</taxon>
        <taxon>Poaceae</taxon>
        <taxon>BOP clade</taxon>
        <taxon>Oryzoideae</taxon>
        <taxon>Oryzeae</taxon>
        <taxon>Oryzinae</taxon>
        <taxon>Oryza</taxon>
    </lineage>
</organism>
<evidence type="ECO:0000256" key="1">
    <source>
        <dbReference type="SAM" id="MobiDB-lite"/>
    </source>
</evidence>
<feature type="compositionally biased region" description="Basic and acidic residues" evidence="1">
    <location>
        <begin position="30"/>
        <end position="40"/>
    </location>
</feature>
<name>Q94I76_ORYSA</name>
<gene>
    <name evidence="2" type="primary">OSJNBa0010P20.17</name>
</gene>
<dbReference type="AlphaFoldDB" id="Q94I76"/>
<protein>
    <submittedName>
        <fullName evidence="2">Uncharacterized protein OSJNBa0010P20.17</fullName>
    </submittedName>
</protein>